<proteinExistence type="predicted"/>
<accession>A0AAV7FM29</accession>
<keyword evidence="1" id="KW-0812">Transmembrane</keyword>
<evidence type="ECO:0000313" key="2">
    <source>
        <dbReference type="EMBL" id="KAH0435706.1"/>
    </source>
</evidence>
<name>A0AAV7FM29_DENCH</name>
<dbReference type="GO" id="GO:0097196">
    <property type="term" value="C:Shu complex"/>
    <property type="evidence" value="ECO:0007669"/>
    <property type="project" value="TreeGrafter"/>
</dbReference>
<feature type="transmembrane region" description="Helical" evidence="1">
    <location>
        <begin position="299"/>
        <end position="318"/>
    </location>
</feature>
<dbReference type="PANTHER" id="PTHR28653:SF1">
    <property type="entry name" value="ATPASE SWSAP1"/>
    <property type="match status" value="1"/>
</dbReference>
<dbReference type="SUPFAM" id="SSF52540">
    <property type="entry name" value="P-loop containing nucleoside triphosphate hydrolases"/>
    <property type="match status" value="1"/>
</dbReference>
<dbReference type="GO" id="GO:0000724">
    <property type="term" value="P:double-strand break repair via homologous recombination"/>
    <property type="evidence" value="ECO:0007669"/>
    <property type="project" value="TreeGrafter"/>
</dbReference>
<dbReference type="InterPro" id="IPR027417">
    <property type="entry name" value="P-loop_NTPase"/>
</dbReference>
<comment type="caution">
    <text evidence="2">The sequence shown here is derived from an EMBL/GenBank/DDBJ whole genome shotgun (WGS) entry which is preliminary data.</text>
</comment>
<evidence type="ECO:0000256" key="1">
    <source>
        <dbReference type="SAM" id="Phobius"/>
    </source>
</evidence>
<evidence type="ECO:0000313" key="3">
    <source>
        <dbReference type="Proteomes" id="UP000775213"/>
    </source>
</evidence>
<reference evidence="2 3" key="1">
    <citation type="journal article" date="2021" name="Hortic Res">
        <title>Chromosome-scale assembly of the Dendrobium chrysotoxum genome enhances the understanding of orchid evolution.</title>
        <authorList>
            <person name="Zhang Y."/>
            <person name="Zhang G.Q."/>
            <person name="Zhang D."/>
            <person name="Liu X.D."/>
            <person name="Xu X.Y."/>
            <person name="Sun W.H."/>
            <person name="Yu X."/>
            <person name="Zhu X."/>
            <person name="Wang Z.W."/>
            <person name="Zhao X."/>
            <person name="Zhong W.Y."/>
            <person name="Chen H."/>
            <person name="Yin W.L."/>
            <person name="Huang T."/>
            <person name="Niu S.C."/>
            <person name="Liu Z.J."/>
        </authorList>
    </citation>
    <scope>NUCLEOTIDE SEQUENCE [LARGE SCALE GENOMIC DNA]</scope>
    <source>
        <strain evidence="2">Lindl</strain>
    </source>
</reference>
<sequence>MPARFFSGNSARVCSTSEQFSLLYGPPACGKTSLLLQFAFNCAAESGGEVDIDPASEILERIKMKYIEDDVDIKKYFAAFHLLERFPAAVIIDDFGDFFIKEKYPDKSHSRDRDAAMVRALASCQNALSHANSMSQPGGSCKLLLSDTQKRGNASLLFLYKIWIQSIFTIEGGEANSFLLKNIANQSNLPTRMRTAKFSIACQYLILEEMLEEYAMRNKHISQILLTKNLTEEWRKAPQILERIFSKEAKLEKKEFICYKTYEAILNLMECLPESLFWTTNIVRPSTNKLKFVVMNLDYLLLTFVSLLLYLTCYCILVH</sequence>
<keyword evidence="1" id="KW-1133">Transmembrane helix</keyword>
<protein>
    <recommendedName>
        <fullName evidence="4">ATPase AAA-type core domain-containing protein</fullName>
    </recommendedName>
</protein>
<organism evidence="2 3">
    <name type="scientific">Dendrobium chrysotoxum</name>
    <name type="common">Orchid</name>
    <dbReference type="NCBI Taxonomy" id="161865"/>
    <lineage>
        <taxon>Eukaryota</taxon>
        <taxon>Viridiplantae</taxon>
        <taxon>Streptophyta</taxon>
        <taxon>Embryophyta</taxon>
        <taxon>Tracheophyta</taxon>
        <taxon>Spermatophyta</taxon>
        <taxon>Magnoliopsida</taxon>
        <taxon>Liliopsida</taxon>
        <taxon>Asparagales</taxon>
        <taxon>Orchidaceae</taxon>
        <taxon>Epidendroideae</taxon>
        <taxon>Malaxideae</taxon>
        <taxon>Dendrobiinae</taxon>
        <taxon>Dendrobium</taxon>
    </lineage>
</organism>
<keyword evidence="3" id="KW-1185">Reference proteome</keyword>
<evidence type="ECO:0008006" key="4">
    <source>
        <dbReference type="Google" id="ProtNLM"/>
    </source>
</evidence>
<dbReference type="Gene3D" id="3.40.50.300">
    <property type="entry name" value="P-loop containing nucleotide triphosphate hydrolases"/>
    <property type="match status" value="1"/>
</dbReference>
<dbReference type="GO" id="GO:0003697">
    <property type="term" value="F:single-stranded DNA binding"/>
    <property type="evidence" value="ECO:0007669"/>
    <property type="project" value="TreeGrafter"/>
</dbReference>
<dbReference type="EMBL" id="JAGFBR010000763">
    <property type="protein sequence ID" value="KAH0435706.1"/>
    <property type="molecule type" value="Genomic_DNA"/>
</dbReference>
<dbReference type="Proteomes" id="UP000775213">
    <property type="component" value="Unassembled WGS sequence"/>
</dbReference>
<keyword evidence="1" id="KW-0472">Membrane</keyword>
<gene>
    <name evidence="2" type="ORF">IEQ34_026547</name>
</gene>
<dbReference type="PANTHER" id="PTHR28653">
    <property type="match status" value="1"/>
</dbReference>
<dbReference type="AlphaFoldDB" id="A0AAV7FM29"/>